<gene>
    <name evidence="8" type="primary">torY_1</name>
    <name evidence="8" type="ORF">NCTC10786_05402</name>
</gene>
<evidence type="ECO:0000313" key="8">
    <source>
        <dbReference type="EMBL" id="SQB40303.1"/>
    </source>
</evidence>
<dbReference type="InterPro" id="IPR036280">
    <property type="entry name" value="Multihaem_cyt_sf"/>
</dbReference>
<dbReference type="InterPro" id="IPR038266">
    <property type="entry name" value="NapC/NirT_cytc_sf"/>
</dbReference>
<keyword evidence="6" id="KW-0408">Iron</keyword>
<dbReference type="Pfam" id="PF03264">
    <property type="entry name" value="Cytochrom_NNT"/>
    <property type="match status" value="1"/>
</dbReference>
<reference evidence="8 9" key="1">
    <citation type="submission" date="2018-06" db="EMBL/GenBank/DDBJ databases">
        <authorList>
            <consortium name="Pathogen Informatics"/>
            <person name="Doyle S."/>
        </authorList>
    </citation>
    <scope>NUCLEOTIDE SEQUENCE [LARGE SCALE GENOMIC DNA]</scope>
    <source>
        <strain evidence="8 9">NCTC10786</strain>
    </source>
</reference>
<dbReference type="PANTHER" id="PTHR30333:SF3">
    <property type="entry name" value="CYTOCHROME C-TYPE PROTEIN TORY"/>
    <property type="match status" value="1"/>
</dbReference>
<dbReference type="GO" id="GO:0030313">
    <property type="term" value="C:cell envelope"/>
    <property type="evidence" value="ECO:0007669"/>
    <property type="project" value="UniProtKB-SubCell"/>
</dbReference>
<dbReference type="GO" id="GO:0009055">
    <property type="term" value="F:electron transfer activity"/>
    <property type="evidence" value="ECO:0007669"/>
    <property type="project" value="TreeGrafter"/>
</dbReference>
<dbReference type="Proteomes" id="UP000251584">
    <property type="component" value="Unassembled WGS sequence"/>
</dbReference>
<evidence type="ECO:0000259" key="7">
    <source>
        <dbReference type="Pfam" id="PF03264"/>
    </source>
</evidence>
<keyword evidence="4" id="KW-0479">Metal-binding</keyword>
<evidence type="ECO:0000256" key="4">
    <source>
        <dbReference type="ARBA" id="ARBA00022723"/>
    </source>
</evidence>
<sequence>MRKINKTILWTMLLCIVLGAVIVLAGQWTLHKTSSTEFCLSCHTMQAPYEEYTGSVHFQNQKGIRAECADCHIPEGGVDYLVAKLLASKDVYHQFITKKIDTPEKFEEHRLEMAQNRFGRS</sequence>
<protein>
    <submittedName>
        <fullName evidence="8">Cytochrome C-type protein</fullName>
    </submittedName>
</protein>
<evidence type="ECO:0000256" key="5">
    <source>
        <dbReference type="ARBA" id="ARBA00022982"/>
    </source>
</evidence>
<dbReference type="EMBL" id="UAVY01000009">
    <property type="protein sequence ID" value="SQB40303.1"/>
    <property type="molecule type" value="Genomic_DNA"/>
</dbReference>
<keyword evidence="5" id="KW-0249">Electron transport</keyword>
<evidence type="ECO:0000256" key="6">
    <source>
        <dbReference type="ARBA" id="ARBA00023004"/>
    </source>
</evidence>
<organism evidence="8 9">
    <name type="scientific">Citrobacter koseri</name>
    <name type="common">Citrobacter diversus</name>
    <dbReference type="NCBI Taxonomy" id="545"/>
    <lineage>
        <taxon>Bacteria</taxon>
        <taxon>Pseudomonadati</taxon>
        <taxon>Pseudomonadota</taxon>
        <taxon>Gammaproteobacteria</taxon>
        <taxon>Enterobacterales</taxon>
        <taxon>Enterobacteriaceae</taxon>
        <taxon>Citrobacter</taxon>
    </lineage>
</organism>
<accession>A0A2X2WRI9</accession>
<evidence type="ECO:0000256" key="1">
    <source>
        <dbReference type="ARBA" id="ARBA00004196"/>
    </source>
</evidence>
<name>A0A2X2WRI9_CITKO</name>
<evidence type="ECO:0000256" key="2">
    <source>
        <dbReference type="ARBA" id="ARBA00022448"/>
    </source>
</evidence>
<evidence type="ECO:0000313" key="9">
    <source>
        <dbReference type="Proteomes" id="UP000251584"/>
    </source>
</evidence>
<proteinExistence type="predicted"/>
<comment type="subcellular location">
    <subcellularLocation>
        <location evidence="1">Cell envelope</location>
    </subcellularLocation>
</comment>
<dbReference type="InterPro" id="IPR051174">
    <property type="entry name" value="Cytochrome_c-type_ET"/>
</dbReference>
<dbReference type="SUPFAM" id="SSF48695">
    <property type="entry name" value="Multiheme cytochromes"/>
    <property type="match status" value="1"/>
</dbReference>
<dbReference type="GO" id="GO:0009061">
    <property type="term" value="P:anaerobic respiration"/>
    <property type="evidence" value="ECO:0007669"/>
    <property type="project" value="TreeGrafter"/>
</dbReference>
<dbReference type="PANTHER" id="PTHR30333">
    <property type="entry name" value="CYTOCHROME C-TYPE PROTEIN"/>
    <property type="match status" value="1"/>
</dbReference>
<dbReference type="InterPro" id="IPR005126">
    <property type="entry name" value="NapC/NirT_cyt_c_N"/>
</dbReference>
<dbReference type="GO" id="GO:0046872">
    <property type="term" value="F:metal ion binding"/>
    <property type="evidence" value="ECO:0007669"/>
    <property type="project" value="UniProtKB-KW"/>
</dbReference>
<keyword evidence="2" id="KW-0813">Transport</keyword>
<feature type="domain" description="NapC/NirT cytochrome c N-terminal" evidence="7">
    <location>
        <begin position="5"/>
        <end position="118"/>
    </location>
</feature>
<keyword evidence="3" id="KW-0349">Heme</keyword>
<evidence type="ECO:0000256" key="3">
    <source>
        <dbReference type="ARBA" id="ARBA00022617"/>
    </source>
</evidence>
<dbReference type="AlphaFoldDB" id="A0A2X2WRI9"/>
<dbReference type="Gene3D" id="1.10.3820.10">
    <property type="entry name" value="Di-heme elbow motif domain"/>
    <property type="match status" value="1"/>
</dbReference>